<feature type="compositionally biased region" description="Low complexity" evidence="1">
    <location>
        <begin position="308"/>
        <end position="318"/>
    </location>
</feature>
<name>A0ABW5XF96_9MICO</name>
<feature type="compositionally biased region" description="Basic and acidic residues" evidence="1">
    <location>
        <begin position="109"/>
        <end position="123"/>
    </location>
</feature>
<accession>A0ABW5XF96</accession>
<keyword evidence="3" id="KW-1185">Reference proteome</keyword>
<feature type="compositionally biased region" description="Pro residues" evidence="1">
    <location>
        <begin position="355"/>
        <end position="373"/>
    </location>
</feature>
<proteinExistence type="predicted"/>
<dbReference type="Proteomes" id="UP001597391">
    <property type="component" value="Unassembled WGS sequence"/>
</dbReference>
<reference evidence="3" key="1">
    <citation type="journal article" date="2019" name="Int. J. Syst. Evol. Microbiol.">
        <title>The Global Catalogue of Microorganisms (GCM) 10K type strain sequencing project: providing services to taxonomists for standard genome sequencing and annotation.</title>
        <authorList>
            <consortium name="The Broad Institute Genomics Platform"/>
            <consortium name="The Broad Institute Genome Sequencing Center for Infectious Disease"/>
            <person name="Wu L."/>
            <person name="Ma J."/>
        </authorList>
    </citation>
    <scope>NUCLEOTIDE SEQUENCE [LARGE SCALE GENOMIC DNA]</scope>
    <source>
        <strain evidence="3">KCTC 33576</strain>
    </source>
</reference>
<protein>
    <submittedName>
        <fullName evidence="2">Uncharacterized protein</fullName>
    </submittedName>
</protein>
<dbReference type="RefSeq" id="WP_377466680.1">
    <property type="nucleotide sequence ID" value="NZ_JBHUOP010000003.1"/>
</dbReference>
<gene>
    <name evidence="2" type="ORF">ACFSYH_09410</name>
</gene>
<dbReference type="EMBL" id="JBHUOP010000003">
    <property type="protein sequence ID" value="MFD2840787.1"/>
    <property type="molecule type" value="Genomic_DNA"/>
</dbReference>
<sequence length="743" mass="80712">MHVRVASPSQPSDPSRAVPRAKTSSRILVEGDKNPQRSGWHYGHATDDTTLSRRDELVPPRNVPVLSAMDQSPWAPPAVPAQYTEPPVEPQRPVADAQIGASTLTINRKTLERVRKQRQERLTRTAPSMTLARSSANRNAPVPPPPPEATSANLGAVRQQGVTQPATHQTEDEGRGGDSSAIKWEVTGTHPTDAGAVPPVRKAYVSTVETSSPRIVDRFAFDGVIEETVRLVSSYVPSRSVLRQPRQRATRRTTIQHVPGNRALREAARRAINGEAKQPASPAETESAPTMQMRAVTAADLIRTDTTTEPAPAAANTPQHGGQARTPEPMQDERALPAQDAPRAAGAQSALRSTPPVPPPPASAPVPPPPVPQQVPVVIEDPAVTTAPSARVSRARHSRLDPESQRLRALLGMLTVTVLLAFGVVIWQSHTQYGPALTAQHVADRYVTALAEGRAESAYELEPHKGLPILTDATYRDITGRPTEYTLGMLKKEGDTATVSVTWRDMDGTKRSSISLVRDEAGPFGLVPQWRITKGLSVPVALTVQSSSIHDSVAQIDISDSGTYVRATDSREGTVVSLFPGTYSFEVSHSARYADFGEAQDLVVAAEPNRPIVVSFSERPSELLLQDAREVAQDHLRDCMNELSELGCPNRVEELGVSADQVSEFRWTTDSLRFVLAEDGARLNFSGTFVLDYTYAWRGGIFGGAQVWAGSDDEPIWDEQREIEVNGSWRINTLGEKVALVFE</sequence>
<evidence type="ECO:0000313" key="2">
    <source>
        <dbReference type="EMBL" id="MFD2840787.1"/>
    </source>
</evidence>
<organism evidence="2 3">
    <name type="scientific">Populibacterium corticicola</name>
    <dbReference type="NCBI Taxonomy" id="1812826"/>
    <lineage>
        <taxon>Bacteria</taxon>
        <taxon>Bacillati</taxon>
        <taxon>Actinomycetota</taxon>
        <taxon>Actinomycetes</taxon>
        <taxon>Micrococcales</taxon>
        <taxon>Jonesiaceae</taxon>
        <taxon>Populibacterium</taxon>
    </lineage>
</organism>
<evidence type="ECO:0000313" key="3">
    <source>
        <dbReference type="Proteomes" id="UP001597391"/>
    </source>
</evidence>
<feature type="compositionally biased region" description="Basic and acidic residues" evidence="1">
    <location>
        <begin position="44"/>
        <end position="58"/>
    </location>
</feature>
<feature type="region of interest" description="Disordered" evidence="1">
    <location>
        <begin position="1"/>
        <end position="183"/>
    </location>
</feature>
<feature type="compositionally biased region" description="Polar residues" evidence="1">
    <location>
        <begin position="125"/>
        <end position="138"/>
    </location>
</feature>
<feature type="region of interest" description="Disordered" evidence="1">
    <location>
        <begin position="308"/>
        <end position="375"/>
    </location>
</feature>
<comment type="caution">
    <text evidence="2">The sequence shown here is derived from an EMBL/GenBank/DDBJ whole genome shotgun (WGS) entry which is preliminary data.</text>
</comment>
<evidence type="ECO:0000256" key="1">
    <source>
        <dbReference type="SAM" id="MobiDB-lite"/>
    </source>
</evidence>